<dbReference type="Proteomes" id="UP000184073">
    <property type="component" value="Unassembled WGS sequence"/>
</dbReference>
<accession>A0A1L9PTG9</accession>
<name>A0A1L9PTG9_ASPVE</name>
<gene>
    <name evidence="3" type="ORF">ASPVEDRAFT_86210</name>
</gene>
<dbReference type="Gene3D" id="3.10.180.10">
    <property type="entry name" value="2,3-Dihydroxybiphenyl 1,2-Dioxygenase, domain 1"/>
    <property type="match status" value="1"/>
</dbReference>
<dbReference type="PROSITE" id="PS51257">
    <property type="entry name" value="PROKAR_LIPOPROTEIN"/>
    <property type="match status" value="1"/>
</dbReference>
<dbReference type="GeneID" id="63733317"/>
<evidence type="ECO:0000256" key="1">
    <source>
        <dbReference type="SAM" id="SignalP"/>
    </source>
</evidence>
<feature type="domain" description="VOC" evidence="2">
    <location>
        <begin position="47"/>
        <end position="226"/>
    </location>
</feature>
<dbReference type="PANTHER" id="PTHR10374">
    <property type="entry name" value="LACTOYLGLUTATHIONE LYASE GLYOXALASE I"/>
    <property type="match status" value="1"/>
</dbReference>
<organism evidence="3 4">
    <name type="scientific">Aspergillus versicolor CBS 583.65</name>
    <dbReference type="NCBI Taxonomy" id="1036611"/>
    <lineage>
        <taxon>Eukaryota</taxon>
        <taxon>Fungi</taxon>
        <taxon>Dikarya</taxon>
        <taxon>Ascomycota</taxon>
        <taxon>Pezizomycotina</taxon>
        <taxon>Eurotiomycetes</taxon>
        <taxon>Eurotiomycetidae</taxon>
        <taxon>Eurotiales</taxon>
        <taxon>Aspergillaceae</taxon>
        <taxon>Aspergillus</taxon>
        <taxon>Aspergillus subgen. Nidulantes</taxon>
    </lineage>
</organism>
<evidence type="ECO:0000313" key="4">
    <source>
        <dbReference type="Proteomes" id="UP000184073"/>
    </source>
</evidence>
<dbReference type="InterPro" id="IPR029068">
    <property type="entry name" value="Glyas_Bleomycin-R_OHBP_Dase"/>
</dbReference>
<sequence length="233" mass="25022">MLAQKFLLALSIAVQWTTACEPDPSASDGIFTIGTDGPAPPETLGYFINHVGLLTNNLPDMEHFYGDILGMRHLFHVQLTAEFSVTYLGHSQGGRNGTGYQTGAELNLAKNNLAGLLELVQFNVTDDTLVASTKRTNTFGHVGLIVPDIAKAQDYLESKGVEILKRVGDPINTFVGPANNAFGIGEYAGVHHAAKQRLMDAQGIIGLPLLLMVTDPDGNLVEIQQQEQPTGVL</sequence>
<evidence type="ECO:0000313" key="3">
    <source>
        <dbReference type="EMBL" id="OJJ04829.1"/>
    </source>
</evidence>
<feature type="chain" id="PRO_5012273478" description="VOC domain-containing protein" evidence="1">
    <location>
        <begin position="20"/>
        <end position="233"/>
    </location>
</feature>
<dbReference type="InterPro" id="IPR037523">
    <property type="entry name" value="VOC_core"/>
</dbReference>
<dbReference type="PROSITE" id="PS51819">
    <property type="entry name" value="VOC"/>
    <property type="match status" value="1"/>
</dbReference>
<dbReference type="Pfam" id="PF00903">
    <property type="entry name" value="Glyoxalase"/>
    <property type="match status" value="1"/>
</dbReference>
<dbReference type="InterPro" id="IPR004360">
    <property type="entry name" value="Glyas_Fos-R_dOase_dom"/>
</dbReference>
<reference evidence="4" key="1">
    <citation type="journal article" date="2017" name="Genome Biol.">
        <title>Comparative genomics reveals high biological diversity and specific adaptations in the industrially and medically important fungal genus Aspergillus.</title>
        <authorList>
            <person name="de Vries R.P."/>
            <person name="Riley R."/>
            <person name="Wiebenga A."/>
            <person name="Aguilar-Osorio G."/>
            <person name="Amillis S."/>
            <person name="Uchima C.A."/>
            <person name="Anderluh G."/>
            <person name="Asadollahi M."/>
            <person name="Askin M."/>
            <person name="Barry K."/>
            <person name="Battaglia E."/>
            <person name="Bayram O."/>
            <person name="Benocci T."/>
            <person name="Braus-Stromeyer S.A."/>
            <person name="Caldana C."/>
            <person name="Canovas D."/>
            <person name="Cerqueira G.C."/>
            <person name="Chen F."/>
            <person name="Chen W."/>
            <person name="Choi C."/>
            <person name="Clum A."/>
            <person name="Dos Santos R.A."/>
            <person name="Damasio A.R."/>
            <person name="Diallinas G."/>
            <person name="Emri T."/>
            <person name="Fekete E."/>
            <person name="Flipphi M."/>
            <person name="Freyberg S."/>
            <person name="Gallo A."/>
            <person name="Gournas C."/>
            <person name="Habgood R."/>
            <person name="Hainaut M."/>
            <person name="Harispe M.L."/>
            <person name="Henrissat B."/>
            <person name="Hilden K.S."/>
            <person name="Hope R."/>
            <person name="Hossain A."/>
            <person name="Karabika E."/>
            <person name="Karaffa L."/>
            <person name="Karanyi Z."/>
            <person name="Krasevec N."/>
            <person name="Kuo A."/>
            <person name="Kusch H."/>
            <person name="LaButti K."/>
            <person name="Lagendijk E.L."/>
            <person name="Lapidus A."/>
            <person name="Levasseur A."/>
            <person name="Lindquist E."/>
            <person name="Lipzen A."/>
            <person name="Logrieco A.F."/>
            <person name="MacCabe A."/>
            <person name="Maekelae M.R."/>
            <person name="Malavazi I."/>
            <person name="Melin P."/>
            <person name="Meyer V."/>
            <person name="Mielnichuk N."/>
            <person name="Miskei M."/>
            <person name="Molnar A.P."/>
            <person name="Mule G."/>
            <person name="Ngan C.Y."/>
            <person name="Orejas M."/>
            <person name="Orosz E."/>
            <person name="Ouedraogo J.P."/>
            <person name="Overkamp K.M."/>
            <person name="Park H.-S."/>
            <person name="Perrone G."/>
            <person name="Piumi F."/>
            <person name="Punt P.J."/>
            <person name="Ram A.F."/>
            <person name="Ramon A."/>
            <person name="Rauscher S."/>
            <person name="Record E."/>
            <person name="Riano-Pachon D.M."/>
            <person name="Robert V."/>
            <person name="Roehrig J."/>
            <person name="Ruller R."/>
            <person name="Salamov A."/>
            <person name="Salih N.S."/>
            <person name="Samson R.A."/>
            <person name="Sandor E."/>
            <person name="Sanguinetti M."/>
            <person name="Schuetze T."/>
            <person name="Sepcic K."/>
            <person name="Shelest E."/>
            <person name="Sherlock G."/>
            <person name="Sophianopoulou V."/>
            <person name="Squina F.M."/>
            <person name="Sun H."/>
            <person name="Susca A."/>
            <person name="Todd R.B."/>
            <person name="Tsang A."/>
            <person name="Unkles S.E."/>
            <person name="van de Wiele N."/>
            <person name="van Rossen-Uffink D."/>
            <person name="Oliveira J.V."/>
            <person name="Vesth T.C."/>
            <person name="Visser J."/>
            <person name="Yu J.-H."/>
            <person name="Zhou M."/>
            <person name="Andersen M.R."/>
            <person name="Archer D.B."/>
            <person name="Baker S.E."/>
            <person name="Benoit I."/>
            <person name="Brakhage A.A."/>
            <person name="Braus G.H."/>
            <person name="Fischer R."/>
            <person name="Frisvad J.C."/>
            <person name="Goldman G.H."/>
            <person name="Houbraken J."/>
            <person name="Oakley B."/>
            <person name="Pocsi I."/>
            <person name="Scazzocchio C."/>
            <person name="Seiboth B."/>
            <person name="vanKuyk P.A."/>
            <person name="Wortman J."/>
            <person name="Dyer P.S."/>
            <person name="Grigoriev I.V."/>
        </authorList>
    </citation>
    <scope>NUCLEOTIDE SEQUENCE [LARGE SCALE GENOMIC DNA]</scope>
    <source>
        <strain evidence="4">CBS 583.65</strain>
    </source>
</reference>
<dbReference type="RefSeq" id="XP_040670591.1">
    <property type="nucleotide sequence ID" value="XM_040817806.1"/>
</dbReference>
<keyword evidence="4" id="KW-1185">Reference proteome</keyword>
<dbReference type="OrthoDB" id="16820at2759"/>
<dbReference type="EMBL" id="KV878132">
    <property type="protein sequence ID" value="OJJ04829.1"/>
    <property type="molecule type" value="Genomic_DNA"/>
</dbReference>
<keyword evidence="1" id="KW-0732">Signal</keyword>
<dbReference type="PANTHER" id="PTHR10374:SF19">
    <property type="entry name" value="LYASE (GLO1), PUTATIVE (AFU_ORTHOLOGUE AFUA_2G13550)-RELATED"/>
    <property type="match status" value="1"/>
</dbReference>
<dbReference type="AlphaFoldDB" id="A0A1L9PTG9"/>
<protein>
    <recommendedName>
        <fullName evidence="2">VOC domain-containing protein</fullName>
    </recommendedName>
</protein>
<dbReference type="VEuPathDB" id="FungiDB:ASPVEDRAFT_86210"/>
<proteinExistence type="predicted"/>
<dbReference type="STRING" id="1036611.A0A1L9PTG9"/>
<evidence type="ECO:0000259" key="2">
    <source>
        <dbReference type="PROSITE" id="PS51819"/>
    </source>
</evidence>
<feature type="signal peptide" evidence="1">
    <location>
        <begin position="1"/>
        <end position="19"/>
    </location>
</feature>
<dbReference type="SUPFAM" id="SSF54593">
    <property type="entry name" value="Glyoxalase/Bleomycin resistance protein/Dihydroxybiphenyl dioxygenase"/>
    <property type="match status" value="1"/>
</dbReference>